<dbReference type="EMBL" id="BARS01023823">
    <property type="protein sequence ID" value="GAG01054.1"/>
    <property type="molecule type" value="Genomic_DNA"/>
</dbReference>
<keyword evidence="5" id="KW-0472">Membrane</keyword>
<evidence type="ECO:0000256" key="2">
    <source>
        <dbReference type="ARBA" id="ARBA00022525"/>
    </source>
</evidence>
<feature type="non-terminal residue" evidence="6">
    <location>
        <position position="1"/>
    </location>
</feature>
<proteinExistence type="predicted"/>
<organism evidence="6">
    <name type="scientific">marine sediment metagenome</name>
    <dbReference type="NCBI Taxonomy" id="412755"/>
    <lineage>
        <taxon>unclassified sequences</taxon>
        <taxon>metagenomes</taxon>
        <taxon>ecological metagenomes</taxon>
    </lineage>
</organism>
<dbReference type="Pfam" id="PF18884">
    <property type="entry name" value="TSP3_bac"/>
    <property type="match status" value="1"/>
</dbReference>
<evidence type="ECO:0000256" key="4">
    <source>
        <dbReference type="ARBA" id="ARBA00022837"/>
    </source>
</evidence>
<keyword evidence="3" id="KW-0732">Signal</keyword>
<comment type="subcellular location">
    <subcellularLocation>
        <location evidence="1">Secreted</location>
    </subcellularLocation>
</comment>
<gene>
    <name evidence="6" type="ORF">S01H1_37907</name>
</gene>
<sequence length="65" mass="6612">GYLDGEEVVAGTDPLNSSSFPIVGGNPYLGLIIGLASGFGAAAGIGTYILIRKRKTKASSKKGKK</sequence>
<dbReference type="AlphaFoldDB" id="X0U5P0"/>
<name>X0U5P0_9ZZZZ</name>
<accession>X0U5P0</accession>
<comment type="caution">
    <text evidence="6">The sequence shown here is derived from an EMBL/GenBank/DDBJ whole genome shotgun (WGS) entry which is preliminary data.</text>
</comment>
<keyword evidence="2" id="KW-0964">Secreted</keyword>
<evidence type="ECO:0000256" key="5">
    <source>
        <dbReference type="SAM" id="Phobius"/>
    </source>
</evidence>
<evidence type="ECO:0000313" key="6">
    <source>
        <dbReference type="EMBL" id="GAG01054.1"/>
    </source>
</evidence>
<dbReference type="InterPro" id="IPR059100">
    <property type="entry name" value="TSP3_bac"/>
</dbReference>
<protein>
    <submittedName>
        <fullName evidence="6">Uncharacterized protein</fullName>
    </submittedName>
</protein>
<keyword evidence="4" id="KW-0106">Calcium</keyword>
<keyword evidence="5" id="KW-0812">Transmembrane</keyword>
<evidence type="ECO:0000256" key="3">
    <source>
        <dbReference type="ARBA" id="ARBA00022729"/>
    </source>
</evidence>
<evidence type="ECO:0000256" key="1">
    <source>
        <dbReference type="ARBA" id="ARBA00004613"/>
    </source>
</evidence>
<reference evidence="6" key="1">
    <citation type="journal article" date="2014" name="Front. Microbiol.">
        <title>High frequency of phylogenetically diverse reductive dehalogenase-homologous genes in deep subseafloor sedimentary metagenomes.</title>
        <authorList>
            <person name="Kawai M."/>
            <person name="Futagami T."/>
            <person name="Toyoda A."/>
            <person name="Takaki Y."/>
            <person name="Nishi S."/>
            <person name="Hori S."/>
            <person name="Arai W."/>
            <person name="Tsubouchi T."/>
            <person name="Morono Y."/>
            <person name="Uchiyama I."/>
            <person name="Ito T."/>
            <person name="Fujiyama A."/>
            <person name="Inagaki F."/>
            <person name="Takami H."/>
        </authorList>
    </citation>
    <scope>NUCLEOTIDE SEQUENCE</scope>
    <source>
        <strain evidence="6">Expedition CK06-06</strain>
    </source>
</reference>
<feature type="transmembrane region" description="Helical" evidence="5">
    <location>
        <begin position="28"/>
        <end position="51"/>
    </location>
</feature>
<keyword evidence="5" id="KW-1133">Transmembrane helix</keyword>